<proteinExistence type="predicted"/>
<feature type="coiled-coil region" evidence="5">
    <location>
        <begin position="377"/>
        <end position="404"/>
    </location>
</feature>
<dbReference type="STRING" id="926562.Oweho_0664"/>
<name>G8R107_OWEHD</name>
<evidence type="ECO:0000259" key="7">
    <source>
        <dbReference type="PROSITE" id="PS51007"/>
    </source>
</evidence>
<dbReference type="InterPro" id="IPR036909">
    <property type="entry name" value="Cyt_c-like_dom_sf"/>
</dbReference>
<evidence type="ECO:0000256" key="2">
    <source>
        <dbReference type="ARBA" id="ARBA00022723"/>
    </source>
</evidence>
<keyword evidence="1 4" id="KW-0349">Heme</keyword>
<dbReference type="RefSeq" id="WP_014201039.1">
    <property type="nucleotide sequence ID" value="NC_016599.1"/>
</dbReference>
<dbReference type="AlphaFoldDB" id="G8R107"/>
<reference evidence="8 9" key="1">
    <citation type="journal article" date="2012" name="Stand. Genomic Sci.">
        <title>Genome sequence of the orange-pigmented seawater bacterium Owenweeksia hongkongensis type strain (UST20020801(T)).</title>
        <authorList>
            <person name="Riedel T."/>
            <person name="Held B."/>
            <person name="Nolan M."/>
            <person name="Lucas S."/>
            <person name="Lapidus A."/>
            <person name="Tice H."/>
            <person name="Del Rio T.G."/>
            <person name="Cheng J.F."/>
            <person name="Han C."/>
            <person name="Tapia R."/>
            <person name="Goodwin L.A."/>
            <person name="Pitluck S."/>
            <person name="Liolios K."/>
            <person name="Mavromatis K."/>
            <person name="Pagani I."/>
            <person name="Ivanova N."/>
            <person name="Mikhailova N."/>
            <person name="Pati A."/>
            <person name="Chen A."/>
            <person name="Palaniappan K."/>
            <person name="Rohde M."/>
            <person name="Tindall B.J."/>
            <person name="Detter J.C."/>
            <person name="Goker M."/>
            <person name="Woyke T."/>
            <person name="Bristow J."/>
            <person name="Eisen J.A."/>
            <person name="Markowitz V."/>
            <person name="Hugenholtz P."/>
            <person name="Klenk H.P."/>
            <person name="Kyrpides N.C."/>
        </authorList>
    </citation>
    <scope>NUCLEOTIDE SEQUENCE</scope>
    <source>
        <strain evidence="9">DSM 17368 / JCM 12287 / NRRL B-23963</strain>
    </source>
</reference>
<evidence type="ECO:0000313" key="9">
    <source>
        <dbReference type="Proteomes" id="UP000005631"/>
    </source>
</evidence>
<dbReference type="GO" id="GO:0009055">
    <property type="term" value="F:electron transfer activity"/>
    <property type="evidence" value="ECO:0007669"/>
    <property type="project" value="InterPro"/>
</dbReference>
<dbReference type="Pfam" id="PF00034">
    <property type="entry name" value="Cytochrom_C"/>
    <property type="match status" value="1"/>
</dbReference>
<dbReference type="InterPro" id="IPR009056">
    <property type="entry name" value="Cyt_c-like_dom"/>
</dbReference>
<dbReference type="Proteomes" id="UP000005631">
    <property type="component" value="Chromosome"/>
</dbReference>
<evidence type="ECO:0000256" key="6">
    <source>
        <dbReference type="SAM" id="SignalP"/>
    </source>
</evidence>
<evidence type="ECO:0000313" key="8">
    <source>
        <dbReference type="EMBL" id="AEV31678.1"/>
    </source>
</evidence>
<dbReference type="OrthoDB" id="1488726at2"/>
<feature type="chain" id="PRO_5003515337" evidence="6">
    <location>
        <begin position="20"/>
        <end position="696"/>
    </location>
</feature>
<feature type="signal peptide" evidence="6">
    <location>
        <begin position="1"/>
        <end position="19"/>
    </location>
</feature>
<dbReference type="eggNOG" id="COG2010">
    <property type="taxonomic scope" value="Bacteria"/>
</dbReference>
<dbReference type="Gene3D" id="1.10.760.10">
    <property type="entry name" value="Cytochrome c-like domain"/>
    <property type="match status" value="1"/>
</dbReference>
<evidence type="ECO:0000256" key="5">
    <source>
        <dbReference type="SAM" id="Coils"/>
    </source>
</evidence>
<dbReference type="KEGG" id="oho:Oweho_0664"/>
<dbReference type="GO" id="GO:0020037">
    <property type="term" value="F:heme binding"/>
    <property type="evidence" value="ECO:0007669"/>
    <property type="project" value="InterPro"/>
</dbReference>
<keyword evidence="3 4" id="KW-0408">Iron</keyword>
<protein>
    <submittedName>
        <fullName evidence="8">Cytochrome c, mono-and diheme variants family</fullName>
    </submittedName>
</protein>
<dbReference type="GO" id="GO:0046872">
    <property type="term" value="F:metal ion binding"/>
    <property type="evidence" value="ECO:0007669"/>
    <property type="project" value="UniProtKB-KW"/>
</dbReference>
<evidence type="ECO:0000256" key="4">
    <source>
        <dbReference type="PROSITE-ProRule" id="PRU00433"/>
    </source>
</evidence>
<keyword evidence="2 4" id="KW-0479">Metal-binding</keyword>
<keyword evidence="9" id="KW-1185">Reference proteome</keyword>
<dbReference type="HOGENOM" id="CLU_399957_0_0_10"/>
<accession>G8R107</accession>
<dbReference type="EMBL" id="CP003156">
    <property type="protein sequence ID" value="AEV31678.1"/>
    <property type="molecule type" value="Genomic_DNA"/>
</dbReference>
<dbReference type="PROSITE" id="PS51007">
    <property type="entry name" value="CYTC"/>
    <property type="match status" value="1"/>
</dbReference>
<organism evidence="8 9">
    <name type="scientific">Owenweeksia hongkongensis (strain DSM 17368 / CIP 108786 / JCM 12287 / NRRL B-23963 / UST20020801)</name>
    <dbReference type="NCBI Taxonomy" id="926562"/>
    <lineage>
        <taxon>Bacteria</taxon>
        <taxon>Pseudomonadati</taxon>
        <taxon>Bacteroidota</taxon>
        <taxon>Flavobacteriia</taxon>
        <taxon>Flavobacteriales</taxon>
        <taxon>Owenweeksiaceae</taxon>
        <taxon>Owenweeksia</taxon>
    </lineage>
</organism>
<evidence type="ECO:0000256" key="3">
    <source>
        <dbReference type="ARBA" id="ARBA00023004"/>
    </source>
</evidence>
<feature type="domain" description="Cytochrome c" evidence="7">
    <location>
        <begin position="601"/>
        <end position="692"/>
    </location>
</feature>
<gene>
    <name evidence="8" type="ordered locus">Oweho_0664</name>
</gene>
<sequence length="696" mass="80215">MKNAWFNFSLFLLLSLALSQCDINQETNSLKVAASDPFKESIVPSQSFEITGKMDTVLQGSNGTMIVIPKGAFMDSYGNTIIGEIKIELAEALSLDEMIFSNLTTQSSGQPLETDGMIYIDAISNGEHLRINPKNPIYIEIPTKEKIPGMMAYKGIRDSEGNMNWVDPQPIENYLVTVDINLLDFYPNGFEDEIVKGLPFRKHDTLTKNLSDSLYYSLSVYKLGDLPEIAEEIIMNEPYYNKQSKVVNGKYTEQSYYQYYNAKTQQEEVGFDTSKAKCCGIDPAMIKVLKSGKYDSTLIATREFQTRLQSIFETCENEILEVYVNNIGLDLYKLDSMAAYKLRAHKMAKTFENYSHDKLTNVRNANKYVRLLRGYYGKELSKTKKELEKLRRKALKQLDRESKAFEKVAGDYRKLLFKREKHRMQKYGFEWASTGWINIDKGTQPKTWFAQPLEVKLDSKVEFDRVYCYAVYTSIKSIYRLNTDDGETFYVGNGDDKEMLMPNNGFGELIGIGYLGDKTYFARETFIPGKDIFLNLKWEGKNMNDIKDEIREFEKFGKENRISKDLEYMAIFEKEKQRQQKLVKEKKFIETLHDIAFPCCPINPDGKVLYEENCSSCHKINQKLIGPALHDVTAKHDIAWLLAFTRNNKKLRDEGNLAAQAIFEEYNGSVMPRFDLTNSEIEAIYDYIDEYNSVNL</sequence>
<keyword evidence="6" id="KW-0732">Signal</keyword>
<evidence type="ECO:0000256" key="1">
    <source>
        <dbReference type="ARBA" id="ARBA00022617"/>
    </source>
</evidence>
<dbReference type="SUPFAM" id="SSF46626">
    <property type="entry name" value="Cytochrome c"/>
    <property type="match status" value="1"/>
</dbReference>
<keyword evidence="5" id="KW-0175">Coiled coil</keyword>